<feature type="region of interest" description="Disordered" evidence="1">
    <location>
        <begin position="569"/>
        <end position="593"/>
    </location>
</feature>
<sequence length="593" mass="64616">MRGAWDSVICPRLRPAPSRRTSEAPQLGNAGPRKRRTSEAPDRAAGYPFGPSRLARPRPAPHDGPVDGDHGRISGGLGRRRFLGAAAAAGAAAAVATGCDSSTERNGHRARPSRRADAARRAEEAERARPGSADWRIRSVGPPDAIEGYTDRVSVLPDEEVGLHVSTTAPAFRVSAYRIGWYGGAQARLVWRSDRVAGRKQGAPLFLGATRTVRSDWDRSLRIRTRNWPEGAYLLRLDASNGHQRYVPLIVRSRQARGRTLLMHAPATWQAYNTWGGYSLYQGRDGAYGSRSLAVSFDRPYASSGAEKFLVYERAVVVLAERLGLPLAYTTGVDVHLRPAVLEGASAALSLGHDEYWTPQQRRYVTRSRDDGTNLAFLGANTCFRRIRLEPGPGGAPARTVVCYKTAYRDDPYLVNHRDLATTDFRQPPAPDPESSLTGVLYEGYPTDAPYVVLDSGHWLFAGTGVDDGDSFDHLVGVEYDRVTPGDPTPAPLRIIAHSPLVCRGRHSHSDSAYYTVASGAGVFASGTMRWVEALMAGTQENGRDHGMDARTRAFVTRVTENLLRAFAAGPAGRDKPRPEDNVRSVYRASAPA</sequence>
<evidence type="ECO:0000259" key="2">
    <source>
        <dbReference type="Pfam" id="PF20254"/>
    </source>
</evidence>
<keyword evidence="4" id="KW-1185">Reference proteome</keyword>
<comment type="caution">
    <text evidence="3">The sequence shown here is derived from an EMBL/GenBank/DDBJ whole genome shotgun (WGS) entry which is preliminary data.</text>
</comment>
<gene>
    <name evidence="3" type="ORF">GCM10009576_065530</name>
</gene>
<feature type="compositionally biased region" description="Basic and acidic residues" evidence="1">
    <location>
        <begin position="114"/>
        <end position="129"/>
    </location>
</feature>
<evidence type="ECO:0000313" key="4">
    <source>
        <dbReference type="Proteomes" id="UP001500033"/>
    </source>
</evidence>
<dbReference type="InterPro" id="IPR046540">
    <property type="entry name" value="DMFA2_C"/>
</dbReference>
<feature type="compositionally biased region" description="Basic and acidic residues" evidence="1">
    <location>
        <begin position="60"/>
        <end position="72"/>
    </location>
</feature>
<dbReference type="EMBL" id="BAAAIE010000049">
    <property type="protein sequence ID" value="GAA0990228.1"/>
    <property type="molecule type" value="Genomic_DNA"/>
</dbReference>
<dbReference type="Proteomes" id="UP001500033">
    <property type="component" value="Unassembled WGS sequence"/>
</dbReference>
<evidence type="ECO:0000313" key="3">
    <source>
        <dbReference type="EMBL" id="GAA0990228.1"/>
    </source>
</evidence>
<protein>
    <recommendedName>
        <fullName evidence="2">N,N-dimethylformamidase beta subunit-like C-terminal domain-containing protein</fullName>
    </recommendedName>
</protein>
<reference evidence="3 4" key="1">
    <citation type="journal article" date="2019" name="Int. J. Syst. Evol. Microbiol.">
        <title>The Global Catalogue of Microorganisms (GCM) 10K type strain sequencing project: providing services to taxonomists for standard genome sequencing and annotation.</title>
        <authorList>
            <consortium name="The Broad Institute Genomics Platform"/>
            <consortium name="The Broad Institute Genome Sequencing Center for Infectious Disease"/>
            <person name="Wu L."/>
            <person name="Ma J."/>
        </authorList>
    </citation>
    <scope>NUCLEOTIDE SEQUENCE [LARGE SCALE GENOMIC DNA]</scope>
    <source>
        <strain evidence="3 4">JCM 11445</strain>
    </source>
</reference>
<organism evidence="3 4">
    <name type="scientific">Streptomyces rhizosphaericus</name>
    <dbReference type="NCBI Taxonomy" id="114699"/>
    <lineage>
        <taxon>Bacteria</taxon>
        <taxon>Bacillati</taxon>
        <taxon>Actinomycetota</taxon>
        <taxon>Actinomycetes</taxon>
        <taxon>Kitasatosporales</taxon>
        <taxon>Streptomycetaceae</taxon>
        <taxon>Streptomyces</taxon>
        <taxon>Streptomyces violaceusniger group</taxon>
    </lineage>
</organism>
<dbReference type="Pfam" id="PF20254">
    <property type="entry name" value="DMFA2_C"/>
    <property type="match status" value="1"/>
</dbReference>
<accession>A0ABN1SHT8</accession>
<feature type="domain" description="N,N-dimethylformamidase beta subunit-like C-terminal" evidence="2">
    <location>
        <begin position="173"/>
        <end position="537"/>
    </location>
</feature>
<feature type="region of interest" description="Disordered" evidence="1">
    <location>
        <begin position="95"/>
        <end position="139"/>
    </location>
</feature>
<name>A0ABN1SHT8_9ACTN</name>
<feature type="region of interest" description="Disordered" evidence="1">
    <location>
        <begin position="1"/>
        <end position="75"/>
    </location>
</feature>
<proteinExistence type="predicted"/>
<evidence type="ECO:0000256" key="1">
    <source>
        <dbReference type="SAM" id="MobiDB-lite"/>
    </source>
</evidence>
<feature type="compositionally biased region" description="Basic and acidic residues" evidence="1">
    <location>
        <begin position="573"/>
        <end position="583"/>
    </location>
</feature>